<proteinExistence type="predicted"/>
<dbReference type="EMBL" id="CATNWA010017506">
    <property type="protein sequence ID" value="CAI9601001.1"/>
    <property type="molecule type" value="Genomic_DNA"/>
</dbReference>
<protein>
    <submittedName>
        <fullName evidence="1">Uncharacterized protein</fullName>
    </submittedName>
</protein>
<evidence type="ECO:0000313" key="1">
    <source>
        <dbReference type="EMBL" id="CAI9601001.1"/>
    </source>
</evidence>
<dbReference type="Proteomes" id="UP001162483">
    <property type="component" value="Unassembled WGS sequence"/>
</dbReference>
<accession>A0ABN9FV73</accession>
<reference evidence="1" key="1">
    <citation type="submission" date="2023-05" db="EMBL/GenBank/DDBJ databases">
        <authorList>
            <person name="Stuckert A."/>
        </authorList>
    </citation>
    <scope>NUCLEOTIDE SEQUENCE</scope>
</reference>
<name>A0ABN9FV73_9NEOB</name>
<gene>
    <name evidence="1" type="ORF">SPARVUS_LOCUS12908424</name>
</gene>
<comment type="caution">
    <text evidence="1">The sequence shown here is derived from an EMBL/GenBank/DDBJ whole genome shotgun (WGS) entry which is preliminary data.</text>
</comment>
<keyword evidence="2" id="KW-1185">Reference proteome</keyword>
<evidence type="ECO:0000313" key="2">
    <source>
        <dbReference type="Proteomes" id="UP001162483"/>
    </source>
</evidence>
<organism evidence="1 2">
    <name type="scientific">Staurois parvus</name>
    <dbReference type="NCBI Taxonomy" id="386267"/>
    <lineage>
        <taxon>Eukaryota</taxon>
        <taxon>Metazoa</taxon>
        <taxon>Chordata</taxon>
        <taxon>Craniata</taxon>
        <taxon>Vertebrata</taxon>
        <taxon>Euteleostomi</taxon>
        <taxon>Amphibia</taxon>
        <taxon>Batrachia</taxon>
        <taxon>Anura</taxon>
        <taxon>Neobatrachia</taxon>
        <taxon>Ranoidea</taxon>
        <taxon>Ranidae</taxon>
        <taxon>Staurois</taxon>
    </lineage>
</organism>
<sequence>MKEFQHLRLACSRTSRFQKGLLQYGNVWMKTELAEAELGSQPIGKEEAGRII</sequence>